<keyword evidence="2" id="KW-1185">Reference proteome</keyword>
<accession>A0A5B8U4V4</accession>
<name>A0A5B8U4V4_9ACTN</name>
<dbReference type="EMBL" id="CP042430">
    <property type="protein sequence ID" value="QEC48159.1"/>
    <property type="molecule type" value="Genomic_DNA"/>
</dbReference>
<dbReference type="KEGG" id="bsol:FSW04_11660"/>
<reference evidence="1 2" key="1">
    <citation type="journal article" date="2018" name="J. Microbiol.">
        <title>Baekduia soli gen. nov., sp. nov., a novel bacterium isolated from the soil of Baekdu Mountain and proposal of a novel family name, Baekduiaceae fam. nov.</title>
        <authorList>
            <person name="An D.S."/>
            <person name="Siddiqi M.Z."/>
            <person name="Kim K.H."/>
            <person name="Yu H.S."/>
            <person name="Im W.T."/>
        </authorList>
    </citation>
    <scope>NUCLEOTIDE SEQUENCE [LARGE SCALE GENOMIC DNA]</scope>
    <source>
        <strain evidence="1 2">BR7-21</strain>
    </source>
</reference>
<dbReference type="OrthoDB" id="5244802at2"/>
<dbReference type="RefSeq" id="WP_146919390.1">
    <property type="nucleotide sequence ID" value="NZ_CP042430.1"/>
</dbReference>
<gene>
    <name evidence="1" type="ORF">FSW04_11660</name>
</gene>
<organism evidence="1 2">
    <name type="scientific">Baekduia soli</name>
    <dbReference type="NCBI Taxonomy" id="496014"/>
    <lineage>
        <taxon>Bacteria</taxon>
        <taxon>Bacillati</taxon>
        <taxon>Actinomycetota</taxon>
        <taxon>Thermoleophilia</taxon>
        <taxon>Solirubrobacterales</taxon>
        <taxon>Baekduiaceae</taxon>
        <taxon>Baekduia</taxon>
    </lineage>
</organism>
<sequence length="68" mass="7635">MTTYAPHDTTRDERVREAWATYRDDLADLDGRAYDEAEAASWDRLQDRLRDIDGEHRAAVAQSGGPAG</sequence>
<evidence type="ECO:0000313" key="1">
    <source>
        <dbReference type="EMBL" id="QEC48159.1"/>
    </source>
</evidence>
<proteinExistence type="predicted"/>
<evidence type="ECO:0000313" key="2">
    <source>
        <dbReference type="Proteomes" id="UP000321805"/>
    </source>
</evidence>
<dbReference type="AlphaFoldDB" id="A0A5B8U4V4"/>
<protein>
    <submittedName>
        <fullName evidence="1">Uncharacterized protein</fullName>
    </submittedName>
</protein>
<dbReference type="Proteomes" id="UP000321805">
    <property type="component" value="Chromosome"/>
</dbReference>